<reference evidence="2 3" key="2">
    <citation type="submission" date="2018-11" db="EMBL/GenBank/DDBJ databases">
        <authorList>
            <consortium name="Pathogen Informatics"/>
        </authorList>
    </citation>
    <scope>NUCLEOTIDE SEQUENCE [LARGE SCALE GENOMIC DNA]</scope>
    <source>
        <strain evidence="2 3">Egypt</strain>
    </source>
</reference>
<organism evidence="4">
    <name type="scientific">Echinostoma caproni</name>
    <dbReference type="NCBI Taxonomy" id="27848"/>
    <lineage>
        <taxon>Eukaryota</taxon>
        <taxon>Metazoa</taxon>
        <taxon>Spiralia</taxon>
        <taxon>Lophotrochozoa</taxon>
        <taxon>Platyhelminthes</taxon>
        <taxon>Trematoda</taxon>
        <taxon>Digenea</taxon>
        <taxon>Plagiorchiida</taxon>
        <taxon>Echinostomata</taxon>
        <taxon>Echinostomatoidea</taxon>
        <taxon>Echinostomatidae</taxon>
        <taxon>Echinostoma</taxon>
    </lineage>
</organism>
<gene>
    <name evidence="2" type="ORF">ECPE_LOCUS14700</name>
</gene>
<accession>A0A183B665</accession>
<keyword evidence="1" id="KW-0175">Coiled coil</keyword>
<dbReference type="AlphaFoldDB" id="A0A183B665"/>
<dbReference type="OrthoDB" id="1933281at2759"/>
<dbReference type="WBParaSite" id="ECPE_0001474001-mRNA-1">
    <property type="protein sequence ID" value="ECPE_0001474001-mRNA-1"/>
    <property type="gene ID" value="ECPE_0001474001"/>
</dbReference>
<feature type="coiled-coil region" evidence="1">
    <location>
        <begin position="13"/>
        <end position="68"/>
    </location>
</feature>
<proteinExistence type="predicted"/>
<evidence type="ECO:0000313" key="2">
    <source>
        <dbReference type="EMBL" id="VDP91972.1"/>
    </source>
</evidence>
<evidence type="ECO:0000313" key="4">
    <source>
        <dbReference type="WBParaSite" id="ECPE_0001474001-mRNA-1"/>
    </source>
</evidence>
<dbReference type="EMBL" id="UZAN01058304">
    <property type="protein sequence ID" value="VDP91972.1"/>
    <property type="molecule type" value="Genomic_DNA"/>
</dbReference>
<sequence length="107" mass="12002">MQSKAEGQNANKVLNLINENAKIKGKLDDYEKAAESSFEAVEMELTNLRSLFEDAETLSDELKKAVSNFASTVRTKMSEYIKAHREVHPAVSKYGKLIDKVCLSLSY</sequence>
<keyword evidence="3" id="KW-1185">Reference proteome</keyword>
<name>A0A183B665_9TREM</name>
<evidence type="ECO:0000313" key="3">
    <source>
        <dbReference type="Proteomes" id="UP000272942"/>
    </source>
</evidence>
<dbReference type="Proteomes" id="UP000272942">
    <property type="component" value="Unassembled WGS sequence"/>
</dbReference>
<evidence type="ECO:0000256" key="1">
    <source>
        <dbReference type="SAM" id="Coils"/>
    </source>
</evidence>
<protein>
    <submittedName>
        <fullName evidence="4">Vps5 domain-containing protein</fullName>
    </submittedName>
</protein>
<reference evidence="4" key="1">
    <citation type="submission" date="2016-06" db="UniProtKB">
        <authorList>
            <consortium name="WormBaseParasite"/>
        </authorList>
    </citation>
    <scope>IDENTIFICATION</scope>
</reference>